<gene>
    <name evidence="5" type="ORF">AWC38_SpisGene4333</name>
</gene>
<keyword evidence="3" id="KW-1133">Transmembrane helix</keyword>
<keyword evidence="3" id="KW-0812">Transmembrane</keyword>
<dbReference type="InterPro" id="IPR011029">
    <property type="entry name" value="DEATH-like_dom_sf"/>
</dbReference>
<dbReference type="Gene3D" id="1.10.533.10">
    <property type="entry name" value="Death Domain, Fas"/>
    <property type="match status" value="1"/>
</dbReference>
<evidence type="ECO:0000259" key="4">
    <source>
        <dbReference type="PROSITE" id="PS50168"/>
    </source>
</evidence>
<evidence type="ECO:0000313" key="5">
    <source>
        <dbReference type="EMBL" id="PFX30883.1"/>
    </source>
</evidence>
<keyword evidence="1" id="KW-0053">Apoptosis</keyword>
<evidence type="ECO:0000313" key="6">
    <source>
        <dbReference type="Proteomes" id="UP000225706"/>
    </source>
</evidence>
<keyword evidence="3" id="KW-0472">Membrane</keyword>
<organism evidence="5 6">
    <name type="scientific">Stylophora pistillata</name>
    <name type="common">Smooth cauliflower coral</name>
    <dbReference type="NCBI Taxonomy" id="50429"/>
    <lineage>
        <taxon>Eukaryota</taxon>
        <taxon>Metazoa</taxon>
        <taxon>Cnidaria</taxon>
        <taxon>Anthozoa</taxon>
        <taxon>Hexacorallia</taxon>
        <taxon>Scleractinia</taxon>
        <taxon>Astrocoeniina</taxon>
        <taxon>Pocilloporidae</taxon>
        <taxon>Stylophora</taxon>
    </lineage>
</organism>
<feature type="region of interest" description="Disordered" evidence="2">
    <location>
        <begin position="566"/>
        <end position="594"/>
    </location>
</feature>
<dbReference type="GO" id="GO:0042981">
    <property type="term" value="P:regulation of apoptotic process"/>
    <property type="evidence" value="ECO:0007669"/>
    <property type="project" value="InterPro"/>
</dbReference>
<dbReference type="GO" id="GO:0006915">
    <property type="term" value="P:apoptotic process"/>
    <property type="evidence" value="ECO:0007669"/>
    <property type="project" value="UniProtKB-KW"/>
</dbReference>
<dbReference type="PANTHER" id="PTHR48169">
    <property type="entry name" value="DED DOMAIN-CONTAINING PROTEIN"/>
    <property type="match status" value="1"/>
</dbReference>
<feature type="domain" description="DED" evidence="4">
    <location>
        <begin position="5"/>
        <end position="87"/>
    </location>
</feature>
<dbReference type="Pfam" id="PF01335">
    <property type="entry name" value="DED"/>
    <property type="match status" value="1"/>
</dbReference>
<evidence type="ECO:0000256" key="1">
    <source>
        <dbReference type="ARBA" id="ARBA00022703"/>
    </source>
</evidence>
<protein>
    <recommendedName>
        <fullName evidence="4">DED domain-containing protein</fullName>
    </recommendedName>
</protein>
<comment type="caution">
    <text evidence="5">The sequence shown here is derived from an EMBL/GenBank/DDBJ whole genome shotgun (WGS) entry which is preliminary data.</text>
</comment>
<dbReference type="AlphaFoldDB" id="A0A2B4SP86"/>
<feature type="transmembrane region" description="Helical" evidence="3">
    <location>
        <begin position="426"/>
        <end position="449"/>
    </location>
</feature>
<dbReference type="Proteomes" id="UP000225706">
    <property type="component" value="Unassembled WGS sequence"/>
</dbReference>
<dbReference type="InterPro" id="IPR001875">
    <property type="entry name" value="DED_dom"/>
</dbReference>
<evidence type="ECO:0000256" key="2">
    <source>
        <dbReference type="SAM" id="MobiDB-lite"/>
    </source>
</evidence>
<reference evidence="6" key="1">
    <citation type="journal article" date="2017" name="bioRxiv">
        <title>Comparative analysis of the genomes of Stylophora pistillata and Acropora digitifera provides evidence for extensive differences between species of corals.</title>
        <authorList>
            <person name="Voolstra C.R."/>
            <person name="Li Y."/>
            <person name="Liew Y.J."/>
            <person name="Baumgarten S."/>
            <person name="Zoccola D."/>
            <person name="Flot J.-F."/>
            <person name="Tambutte S."/>
            <person name="Allemand D."/>
            <person name="Aranda M."/>
        </authorList>
    </citation>
    <scope>NUCLEOTIDE SEQUENCE [LARGE SCALE GENOMIC DNA]</scope>
</reference>
<dbReference type="EMBL" id="LSMT01000044">
    <property type="protein sequence ID" value="PFX30883.1"/>
    <property type="molecule type" value="Genomic_DNA"/>
</dbReference>
<dbReference type="OrthoDB" id="5985210at2759"/>
<name>A0A2B4SP86_STYPI</name>
<evidence type="ECO:0000256" key="3">
    <source>
        <dbReference type="SAM" id="Phobius"/>
    </source>
</evidence>
<accession>A0A2B4SP86</accession>
<sequence length="594" mass="65954">MFLSPFQILLNELNHELNEKNLQSLIHICGDRIPGAQKERIASGWELFSILRQQNIIGSEPEKIGGLLEIIQALRPKRKDLVYKIKQFIQSRYENSEAILKDFDSSSDNHRPLQFPPYGVPSPSRPTTPVEQEDCCRLRCCGCACSCNPSCNPCFCCGILVVLFSILIVFCTLAWYYKVPEVTKYLDKKEDLRDSGPYVIAGIGLLVVSSLGCLLYIKIYRPRREHTYSVLPHSFPETTSTRATYASSECTHLTDGSATSERRIDRTRRCSCCSGHLTQYTVSSSLASRTSARLPQLADQSDTTTDGPQLHALFFSQDVAHEEGEFGEIIVNNKECQKISNLLAIIKEVKPRRTDLVNKVKKHIQECYDDAETMLEELQSSWEFNQLRLPSSRCSTPSPGEDCCRIRCGGFACNYNHSNSCCYACFIWYGVILGVLSFLLAIVAALAWYSDIPRVTEYLKSNDDIKGAGPFAIGGLVFLALSSAVCVICLKYCRQRNATQYAVLPNVSESISNQASYATSERSYRSAAPTRINSRSLSSAQITASTGSIASRCSRGSCYIAHSLRGADSVPDGFPEDEPSTPDAGPEGDDEMME</sequence>
<dbReference type="SUPFAM" id="SSF47986">
    <property type="entry name" value="DEATH domain"/>
    <property type="match status" value="1"/>
</dbReference>
<keyword evidence="6" id="KW-1185">Reference proteome</keyword>
<proteinExistence type="predicted"/>
<feature type="transmembrane region" description="Helical" evidence="3">
    <location>
        <begin position="197"/>
        <end position="217"/>
    </location>
</feature>
<feature type="compositionally biased region" description="Acidic residues" evidence="2">
    <location>
        <begin position="574"/>
        <end position="594"/>
    </location>
</feature>
<dbReference type="PANTHER" id="PTHR48169:SF7">
    <property type="entry name" value="CASPASE 10"/>
    <property type="match status" value="1"/>
</dbReference>
<dbReference type="PROSITE" id="PS50168">
    <property type="entry name" value="DED"/>
    <property type="match status" value="1"/>
</dbReference>
<feature type="transmembrane region" description="Helical" evidence="3">
    <location>
        <begin position="469"/>
        <end position="490"/>
    </location>
</feature>
<feature type="transmembrane region" description="Helical" evidence="3">
    <location>
        <begin position="154"/>
        <end position="177"/>
    </location>
</feature>